<keyword evidence="2" id="KW-1185">Reference proteome</keyword>
<gene>
    <name evidence="1" type="ORF">K5V21_07185</name>
</gene>
<evidence type="ECO:0000313" key="2">
    <source>
        <dbReference type="Proteomes" id="UP001299068"/>
    </source>
</evidence>
<sequence length="113" mass="12962">MSMPNIPNMNPQINISTEEALNMIIASVAMEDMGLSNIINVQAEKMQYILETLKEEEKENSGFTLKDINDVNKSLDKTLRNVISNQMLLQFKLEDILEMYSKVYSVEEETLLD</sequence>
<dbReference type="Pfam" id="PF26595">
    <property type="entry name" value="A_ENA"/>
    <property type="match status" value="1"/>
</dbReference>
<accession>A0ABS7KWP2</accession>
<dbReference type="InterPro" id="IPR058705">
    <property type="entry name" value="A_ENA"/>
</dbReference>
<reference evidence="1 2" key="1">
    <citation type="journal article" date="2021" name="Cell Host Microbe">
        <title>in vivo commensal control of Clostridioides difficile virulence.</title>
        <authorList>
            <person name="Girinathan B.P."/>
            <person name="Dibenedetto N."/>
            <person name="Worley J.N."/>
            <person name="Peltier J."/>
            <person name="Arrieta-Ortiz M.L."/>
            <person name="Rupa Christinal Immanuel S."/>
            <person name="Lavin R."/>
            <person name="Delaney M.L."/>
            <person name="Cummins C."/>
            <person name="Hoffmann M."/>
            <person name="Luo Y."/>
            <person name="Gonzalez-Escalona N."/>
            <person name="Allard M."/>
            <person name="Onderdonk A.B."/>
            <person name="Gerber G.K."/>
            <person name="Sonenshein A.L."/>
            <person name="Baliga N."/>
            <person name="Dupuy B."/>
            <person name="Bry L."/>
        </authorList>
    </citation>
    <scope>NUCLEOTIDE SEQUENCE [LARGE SCALE GENOMIC DNA]</scope>
    <source>
        <strain evidence="1 2">DSM 599</strain>
    </source>
</reference>
<dbReference type="RefSeq" id="WP_221860360.1">
    <property type="nucleotide sequence ID" value="NZ_JAIKTU010000005.1"/>
</dbReference>
<evidence type="ECO:0000313" key="1">
    <source>
        <dbReference type="EMBL" id="MBY0755236.1"/>
    </source>
</evidence>
<proteinExistence type="predicted"/>
<organism evidence="1 2">
    <name type="scientific">Clostridium sardiniense</name>
    <name type="common">Clostridium absonum</name>
    <dbReference type="NCBI Taxonomy" id="29369"/>
    <lineage>
        <taxon>Bacteria</taxon>
        <taxon>Bacillati</taxon>
        <taxon>Bacillota</taxon>
        <taxon>Clostridia</taxon>
        <taxon>Eubacteriales</taxon>
        <taxon>Clostridiaceae</taxon>
        <taxon>Clostridium</taxon>
    </lineage>
</organism>
<comment type="caution">
    <text evidence="1">The sequence shown here is derived from an EMBL/GenBank/DDBJ whole genome shotgun (WGS) entry which is preliminary data.</text>
</comment>
<dbReference type="EMBL" id="JAIKTU010000005">
    <property type="protein sequence ID" value="MBY0755236.1"/>
    <property type="molecule type" value="Genomic_DNA"/>
</dbReference>
<dbReference type="Proteomes" id="UP001299068">
    <property type="component" value="Unassembled WGS sequence"/>
</dbReference>
<name>A0ABS7KWP2_CLOSR</name>
<protein>
    <submittedName>
        <fullName evidence="1">Uncharacterized protein</fullName>
    </submittedName>
</protein>